<sequence>MSGSLYAKENGYDMFGEDDSSDNGQSSSEDEIDIILHGTPEQKRKLHHLHKKWLTKKKNDGDMGASSSSSEDDFEKEMEAELNMQVEFMEKTRDHLAIQGISIDATSSSDQHAEASKDESKDKKEKAAEEFYDEIYFDSDEEEDASTRQNAGKNSKHRIISNDDLLYDPDMDDRDQKWVDKQRLKHGSKAGGKRGKKPNSDALLDCPACMTTLCIDCQRHEIHKNQYRAMFVMNCTVDASETLECPEQPNKKKKGKKKSQQQATDTGSTSTTSTSKDLFNPVRCSECGTVVGVYDTDEVYHFFNVLASHT</sequence>
<dbReference type="OrthoDB" id="122464at2759"/>
<dbReference type="EMBL" id="RQTK01000752">
    <property type="protein sequence ID" value="RUS75331.1"/>
    <property type="molecule type" value="Genomic_DNA"/>
</dbReference>
<feature type="compositionally biased region" description="Low complexity" evidence="1">
    <location>
        <begin position="260"/>
        <end position="275"/>
    </location>
</feature>
<feature type="compositionally biased region" description="Basic and acidic residues" evidence="1">
    <location>
        <begin position="111"/>
        <end position="125"/>
    </location>
</feature>
<dbReference type="Pfam" id="PF10238">
    <property type="entry name" value="Eapp_C"/>
    <property type="match status" value="1"/>
</dbReference>
<accession>A0A3S0ZI17</accession>
<evidence type="ECO:0008006" key="4">
    <source>
        <dbReference type="Google" id="ProtNLM"/>
    </source>
</evidence>
<dbReference type="AlphaFoldDB" id="A0A3S0ZI17"/>
<gene>
    <name evidence="2" type="ORF">EGW08_016920</name>
</gene>
<evidence type="ECO:0000256" key="1">
    <source>
        <dbReference type="SAM" id="MobiDB-lite"/>
    </source>
</evidence>
<organism evidence="2 3">
    <name type="scientific">Elysia chlorotica</name>
    <name type="common">Eastern emerald elysia</name>
    <name type="synonym">Sea slug</name>
    <dbReference type="NCBI Taxonomy" id="188477"/>
    <lineage>
        <taxon>Eukaryota</taxon>
        <taxon>Metazoa</taxon>
        <taxon>Spiralia</taxon>
        <taxon>Lophotrochozoa</taxon>
        <taxon>Mollusca</taxon>
        <taxon>Gastropoda</taxon>
        <taxon>Heterobranchia</taxon>
        <taxon>Euthyneura</taxon>
        <taxon>Panpulmonata</taxon>
        <taxon>Sacoglossa</taxon>
        <taxon>Placobranchoidea</taxon>
        <taxon>Plakobranchidae</taxon>
        <taxon>Elysia</taxon>
    </lineage>
</organism>
<proteinExistence type="predicted"/>
<reference evidence="2 3" key="1">
    <citation type="submission" date="2019-01" db="EMBL/GenBank/DDBJ databases">
        <title>A draft genome assembly of the solar-powered sea slug Elysia chlorotica.</title>
        <authorList>
            <person name="Cai H."/>
            <person name="Li Q."/>
            <person name="Fang X."/>
            <person name="Li J."/>
            <person name="Curtis N.E."/>
            <person name="Altenburger A."/>
            <person name="Shibata T."/>
            <person name="Feng M."/>
            <person name="Maeda T."/>
            <person name="Schwartz J.A."/>
            <person name="Shigenobu S."/>
            <person name="Lundholm N."/>
            <person name="Nishiyama T."/>
            <person name="Yang H."/>
            <person name="Hasebe M."/>
            <person name="Li S."/>
            <person name="Pierce S.K."/>
            <person name="Wang J."/>
        </authorList>
    </citation>
    <scope>NUCLEOTIDE SEQUENCE [LARGE SCALE GENOMIC DNA]</scope>
    <source>
        <strain evidence="2">EC2010</strain>
        <tissue evidence="2">Whole organism of an adult</tissue>
    </source>
</reference>
<dbReference type="STRING" id="188477.A0A3S0ZI17"/>
<dbReference type="InterPro" id="IPR019370">
    <property type="entry name" value="E2F-assoc_phosphoprotein"/>
</dbReference>
<feature type="region of interest" description="Disordered" evidence="1">
    <location>
        <begin position="246"/>
        <end position="275"/>
    </location>
</feature>
<name>A0A3S0ZI17_ELYCH</name>
<dbReference type="PANTHER" id="PTHR15967">
    <property type="entry name" value="E2F-ASSOCIATED PHOSPHOPROTEIN"/>
    <property type="match status" value="1"/>
</dbReference>
<feature type="region of interest" description="Disordered" evidence="1">
    <location>
        <begin position="1"/>
        <end position="78"/>
    </location>
</feature>
<evidence type="ECO:0000313" key="3">
    <source>
        <dbReference type="Proteomes" id="UP000271974"/>
    </source>
</evidence>
<feature type="compositionally biased region" description="Basic residues" evidence="1">
    <location>
        <begin position="183"/>
        <end position="197"/>
    </location>
</feature>
<comment type="caution">
    <text evidence="2">The sequence shown here is derived from an EMBL/GenBank/DDBJ whole genome shotgun (WGS) entry which is preliminary data.</text>
</comment>
<feature type="region of interest" description="Disordered" evidence="1">
    <location>
        <begin position="99"/>
        <end position="125"/>
    </location>
</feature>
<protein>
    <recommendedName>
        <fullName evidence="4">E2F-associated phosphoprotein</fullName>
    </recommendedName>
</protein>
<feature type="compositionally biased region" description="Basic residues" evidence="1">
    <location>
        <begin position="44"/>
        <end position="56"/>
    </location>
</feature>
<feature type="region of interest" description="Disordered" evidence="1">
    <location>
        <begin position="165"/>
        <end position="198"/>
    </location>
</feature>
<dbReference type="GO" id="GO:0005634">
    <property type="term" value="C:nucleus"/>
    <property type="evidence" value="ECO:0007669"/>
    <property type="project" value="TreeGrafter"/>
</dbReference>
<keyword evidence="3" id="KW-1185">Reference proteome</keyword>
<dbReference type="Proteomes" id="UP000271974">
    <property type="component" value="Unassembled WGS sequence"/>
</dbReference>
<evidence type="ECO:0000313" key="2">
    <source>
        <dbReference type="EMBL" id="RUS75331.1"/>
    </source>
</evidence>
<dbReference type="PANTHER" id="PTHR15967:SF0">
    <property type="entry name" value="E2F-ASSOCIATED PHOSPHOPROTEIN"/>
    <property type="match status" value="1"/>
</dbReference>